<dbReference type="Gene3D" id="3.80.10.10">
    <property type="entry name" value="Ribonuclease Inhibitor"/>
    <property type="match status" value="1"/>
</dbReference>
<evidence type="ECO:0000256" key="2">
    <source>
        <dbReference type="SAM" id="MobiDB-lite"/>
    </source>
</evidence>
<dbReference type="PANTHER" id="PTHR11017">
    <property type="entry name" value="LEUCINE-RICH REPEAT-CONTAINING PROTEIN"/>
    <property type="match status" value="1"/>
</dbReference>
<keyword evidence="1" id="KW-0520">NAD</keyword>
<gene>
    <name evidence="4" type="ORF">VNO77_07399</name>
</gene>
<dbReference type="Gene3D" id="3.40.50.10140">
    <property type="entry name" value="Toll/interleukin-1 receptor homology (TIR) domain"/>
    <property type="match status" value="1"/>
</dbReference>
<evidence type="ECO:0000256" key="1">
    <source>
        <dbReference type="ARBA" id="ARBA00023027"/>
    </source>
</evidence>
<accession>A0AAN9MD47</accession>
<dbReference type="Proteomes" id="UP001367508">
    <property type="component" value="Unassembled WGS sequence"/>
</dbReference>
<dbReference type="InterPro" id="IPR044974">
    <property type="entry name" value="Disease_R_plants"/>
</dbReference>
<feature type="region of interest" description="Disordered" evidence="2">
    <location>
        <begin position="1"/>
        <end position="22"/>
    </location>
</feature>
<feature type="domain" description="TIR" evidence="3">
    <location>
        <begin position="61"/>
        <end position="225"/>
    </location>
</feature>
<dbReference type="GO" id="GO:0006952">
    <property type="term" value="P:defense response"/>
    <property type="evidence" value="ECO:0007669"/>
    <property type="project" value="InterPro"/>
</dbReference>
<comment type="caution">
    <text evidence="4">The sequence shown here is derived from an EMBL/GenBank/DDBJ whole genome shotgun (WGS) entry which is preliminary data.</text>
</comment>
<organism evidence="4 5">
    <name type="scientific">Canavalia gladiata</name>
    <name type="common">Sword bean</name>
    <name type="synonym">Dolichos gladiatus</name>
    <dbReference type="NCBI Taxonomy" id="3824"/>
    <lineage>
        <taxon>Eukaryota</taxon>
        <taxon>Viridiplantae</taxon>
        <taxon>Streptophyta</taxon>
        <taxon>Embryophyta</taxon>
        <taxon>Tracheophyta</taxon>
        <taxon>Spermatophyta</taxon>
        <taxon>Magnoliopsida</taxon>
        <taxon>eudicotyledons</taxon>
        <taxon>Gunneridae</taxon>
        <taxon>Pentapetalae</taxon>
        <taxon>rosids</taxon>
        <taxon>fabids</taxon>
        <taxon>Fabales</taxon>
        <taxon>Fabaceae</taxon>
        <taxon>Papilionoideae</taxon>
        <taxon>50 kb inversion clade</taxon>
        <taxon>NPAAA clade</taxon>
        <taxon>indigoferoid/millettioid clade</taxon>
        <taxon>Phaseoleae</taxon>
        <taxon>Canavalia</taxon>
    </lineage>
</organism>
<evidence type="ECO:0000259" key="3">
    <source>
        <dbReference type="PROSITE" id="PS50104"/>
    </source>
</evidence>
<dbReference type="SUPFAM" id="SSF52058">
    <property type="entry name" value="L domain-like"/>
    <property type="match status" value="1"/>
</dbReference>
<evidence type="ECO:0000313" key="5">
    <source>
        <dbReference type="Proteomes" id="UP001367508"/>
    </source>
</evidence>
<dbReference type="SMART" id="SM00255">
    <property type="entry name" value="TIR"/>
    <property type="match status" value="1"/>
</dbReference>
<dbReference type="FunFam" id="3.40.50.10140:FF:000007">
    <property type="entry name" value="Disease resistance protein (TIR-NBS-LRR class)"/>
    <property type="match status" value="1"/>
</dbReference>
<dbReference type="AlphaFoldDB" id="A0AAN9MD47"/>
<evidence type="ECO:0000313" key="4">
    <source>
        <dbReference type="EMBL" id="KAK7349762.1"/>
    </source>
</evidence>
<dbReference type="InterPro" id="IPR035897">
    <property type="entry name" value="Toll_tir_struct_dom_sf"/>
</dbReference>
<dbReference type="InterPro" id="IPR032675">
    <property type="entry name" value="LRR_dom_sf"/>
</dbReference>
<dbReference type="InterPro" id="IPR000157">
    <property type="entry name" value="TIR_dom"/>
</dbReference>
<dbReference type="Pfam" id="PF01582">
    <property type="entry name" value="TIR"/>
    <property type="match status" value="1"/>
</dbReference>
<reference evidence="4 5" key="1">
    <citation type="submission" date="2024-01" db="EMBL/GenBank/DDBJ databases">
        <title>The genomes of 5 underutilized Papilionoideae crops provide insights into root nodulation and disease resistanc.</title>
        <authorList>
            <person name="Jiang F."/>
        </authorList>
    </citation>
    <scope>NUCLEOTIDE SEQUENCE [LARGE SCALE GENOMIC DNA]</scope>
    <source>
        <strain evidence="4">LVBAO_FW01</strain>
        <tissue evidence="4">Leaves</tissue>
    </source>
</reference>
<keyword evidence="5" id="KW-1185">Reference proteome</keyword>
<dbReference type="GO" id="GO:0007165">
    <property type="term" value="P:signal transduction"/>
    <property type="evidence" value="ECO:0007669"/>
    <property type="project" value="InterPro"/>
</dbReference>
<dbReference type="PANTHER" id="PTHR11017:SF263">
    <property type="entry name" value="ADP-RIBOSYL CYCLASE_CYCLIC ADP-RIBOSE HYDROLASE"/>
    <property type="match status" value="1"/>
</dbReference>
<protein>
    <recommendedName>
        <fullName evidence="3">TIR domain-containing protein</fullName>
    </recommendedName>
</protein>
<name>A0AAN9MD47_CANGL</name>
<dbReference type="EMBL" id="JAYMYQ010000002">
    <property type="protein sequence ID" value="KAK7349762.1"/>
    <property type="molecule type" value="Genomic_DNA"/>
</dbReference>
<dbReference type="PROSITE" id="PS50104">
    <property type="entry name" value="TIR"/>
    <property type="match status" value="1"/>
</dbReference>
<dbReference type="SUPFAM" id="SSF52200">
    <property type="entry name" value="Toll/Interleukin receptor TIR domain"/>
    <property type="match status" value="1"/>
</dbReference>
<sequence length="497" mass="57343">MIPNPIRSVQHKDPGSTGSNSMACASSSTYETKCVVFLCVLLISQLKDVAATPMLDNTPQIKYDIFVSFRGEDVRDGFLSHLIEAFHRKQIYAFFDDKLERGDEIWSSLVEAIEGSFISLIIFSQHYASSRWCLEELVKVLECRENYEQILIPVFYNVDPTNVRHQKGSYENAFAEHEKRYNLSRVQSWRHALNKSANLSGVKSSDFRNDAELLEEIINLVLMKLNRHPSKSKGLVGIDKPIAHLESLLCQESKEGVESIRSIRMHLSAVRMLKLNPHIFTSMSKLQFLDFDCEYNEGCVNLFSQGIQSLPSELRYLRWMNYPLKSLPKDFLAEKLVILDFSYNQVEKLWHEVENLVNSKEVEPHDFILLKKLLLNFRLCDQLTNVNPSIFSLDKLGKLDLNHTFPTSLTSPTHLSTRSYPDLRFCHMVSEGLHFIDSVSYFVLPRKHQILHLQGRNTDCDFHIVCIKASEDSNIHLELPLPFKHCIQPNAHFEEYC</sequence>
<proteinExistence type="predicted"/>